<evidence type="ECO:0000313" key="3">
    <source>
        <dbReference type="Proteomes" id="UP000284465"/>
    </source>
</evidence>
<keyword evidence="1" id="KW-0812">Transmembrane</keyword>
<feature type="transmembrane region" description="Helical" evidence="1">
    <location>
        <begin position="139"/>
        <end position="157"/>
    </location>
</feature>
<accession>A0A3R6A1Q6</accession>
<keyword evidence="1" id="KW-1133">Transmembrane helix</keyword>
<feature type="transmembrane region" description="Helical" evidence="1">
    <location>
        <begin position="6"/>
        <end position="25"/>
    </location>
</feature>
<protein>
    <submittedName>
        <fullName evidence="2">Uncharacterized protein</fullName>
    </submittedName>
</protein>
<dbReference type="PROSITE" id="PS51257">
    <property type="entry name" value="PROKAR_LIPOPROTEIN"/>
    <property type="match status" value="1"/>
</dbReference>
<feature type="transmembrane region" description="Helical" evidence="1">
    <location>
        <begin position="213"/>
        <end position="231"/>
    </location>
</feature>
<keyword evidence="1" id="KW-0472">Membrane</keyword>
<dbReference type="RefSeq" id="WP_118592225.1">
    <property type="nucleotide sequence ID" value="NZ_QSFP01000025.1"/>
</dbReference>
<dbReference type="AlphaFoldDB" id="A0A3R6A1Q6"/>
<reference evidence="2 3" key="1">
    <citation type="submission" date="2018-08" db="EMBL/GenBank/DDBJ databases">
        <title>A genome reference for cultivated species of the human gut microbiota.</title>
        <authorList>
            <person name="Zou Y."/>
            <person name="Xue W."/>
            <person name="Luo G."/>
        </authorList>
    </citation>
    <scope>NUCLEOTIDE SEQUENCE [LARGE SCALE GENOMIC DNA]</scope>
    <source>
        <strain evidence="2 3">AM43-11</strain>
    </source>
</reference>
<evidence type="ECO:0000313" key="2">
    <source>
        <dbReference type="EMBL" id="RHA64885.1"/>
    </source>
</evidence>
<sequence>MDIKLILSSAVISAVISGCVAVLNFKRQNNLQYITGERKVWREEIRTIAQELNGASYKETLDALVRLKMRINAFGNKEKDNLYMYDAHIWKVIAEIEEKKCSKKLLRLKQKQLIEYLALLLKFDWERSKKEVQGNIRSIIGWGLCIMSAIYMGIILVLENEDINVNSVVGDIALHISIIVILYRVVSAFVPCTEGRGNIEKEYKLQIQVVKLIVGYLKCMIPSLVCIFVDWISADMIFEKYTKNNIDSSNSIFIIIAFIFGMVLLYFEKALNLDSKVLYVDSINKLRREYEKGQTN</sequence>
<organism evidence="2 3">
    <name type="scientific">Roseburia intestinalis</name>
    <dbReference type="NCBI Taxonomy" id="166486"/>
    <lineage>
        <taxon>Bacteria</taxon>
        <taxon>Bacillati</taxon>
        <taxon>Bacillota</taxon>
        <taxon>Clostridia</taxon>
        <taxon>Lachnospirales</taxon>
        <taxon>Lachnospiraceae</taxon>
        <taxon>Roseburia</taxon>
    </lineage>
</organism>
<dbReference type="EMBL" id="QSFP01000025">
    <property type="protein sequence ID" value="RHA64885.1"/>
    <property type="molecule type" value="Genomic_DNA"/>
</dbReference>
<comment type="caution">
    <text evidence="2">The sequence shown here is derived from an EMBL/GenBank/DDBJ whole genome shotgun (WGS) entry which is preliminary data.</text>
</comment>
<evidence type="ECO:0000256" key="1">
    <source>
        <dbReference type="SAM" id="Phobius"/>
    </source>
</evidence>
<proteinExistence type="predicted"/>
<dbReference type="Proteomes" id="UP000284465">
    <property type="component" value="Unassembled WGS sequence"/>
</dbReference>
<gene>
    <name evidence="2" type="ORF">DW927_16250</name>
</gene>
<name>A0A3R6A1Q6_9FIRM</name>
<feature type="transmembrane region" description="Helical" evidence="1">
    <location>
        <begin position="251"/>
        <end position="267"/>
    </location>
</feature>
<feature type="transmembrane region" description="Helical" evidence="1">
    <location>
        <begin position="172"/>
        <end position="192"/>
    </location>
</feature>